<evidence type="ECO:0000313" key="2">
    <source>
        <dbReference type="Proteomes" id="UP000812277"/>
    </source>
</evidence>
<keyword evidence="2" id="KW-1185">Reference proteome</keyword>
<protein>
    <submittedName>
        <fullName evidence="1">Uncharacterized protein</fullName>
    </submittedName>
</protein>
<dbReference type="EMBL" id="JAHZIJ010000001">
    <property type="protein sequence ID" value="MBW7473868.1"/>
    <property type="molecule type" value="Genomic_DNA"/>
</dbReference>
<sequence length="124" mass="14557">MNIEEVKLVVQEINDFISSGLWFDFEIKKYFDGELSLYGGLSLSHPDIEIKFKDIFFISLPMIWKTDTKETILNVLEGEDEKETSEKFQVEYLHYIFKFTPEDYPSDFGCLIAAKEISYNFLKA</sequence>
<reference evidence="1 2" key="1">
    <citation type="submission" date="2021-07" db="EMBL/GenBank/DDBJ databases">
        <title>Paenibacillus radiodurans sp. nov., isolated from the southeastern edge of Tengger Desert.</title>
        <authorList>
            <person name="Zhang G."/>
        </authorList>
    </citation>
    <scope>NUCLEOTIDE SEQUENCE [LARGE SCALE GENOMIC DNA]</scope>
    <source>
        <strain evidence="1 2">DT7-4</strain>
    </source>
</reference>
<proteinExistence type="predicted"/>
<dbReference type="Proteomes" id="UP000812277">
    <property type="component" value="Unassembled WGS sequence"/>
</dbReference>
<evidence type="ECO:0000313" key="1">
    <source>
        <dbReference type="EMBL" id="MBW7473868.1"/>
    </source>
</evidence>
<accession>A0ABS7D1S8</accession>
<name>A0ABS7D1S8_9BACL</name>
<dbReference type="RefSeq" id="WP_219871056.1">
    <property type="nucleotide sequence ID" value="NZ_JAHZIJ010000001.1"/>
</dbReference>
<gene>
    <name evidence="1" type="ORF">K0T92_03815</name>
</gene>
<organism evidence="1 2">
    <name type="scientific">Paenibacillus oenotherae</name>
    <dbReference type="NCBI Taxonomy" id="1435645"/>
    <lineage>
        <taxon>Bacteria</taxon>
        <taxon>Bacillati</taxon>
        <taxon>Bacillota</taxon>
        <taxon>Bacilli</taxon>
        <taxon>Bacillales</taxon>
        <taxon>Paenibacillaceae</taxon>
        <taxon>Paenibacillus</taxon>
    </lineage>
</organism>
<comment type="caution">
    <text evidence="1">The sequence shown here is derived from an EMBL/GenBank/DDBJ whole genome shotgun (WGS) entry which is preliminary data.</text>
</comment>